<reference evidence="2" key="1">
    <citation type="submission" date="2018-05" db="EMBL/GenBank/DDBJ databases">
        <authorList>
            <person name="Lanie J.A."/>
            <person name="Ng W.-L."/>
            <person name="Kazmierczak K.M."/>
            <person name="Andrzejewski T.M."/>
            <person name="Davidsen T.M."/>
            <person name="Wayne K.J."/>
            <person name="Tettelin H."/>
            <person name="Glass J.I."/>
            <person name="Rusch D."/>
            <person name="Podicherti R."/>
            <person name="Tsui H.-C.T."/>
            <person name="Winkler M.E."/>
        </authorList>
    </citation>
    <scope>NUCLEOTIDE SEQUENCE</scope>
</reference>
<organism evidence="2">
    <name type="scientific">marine metagenome</name>
    <dbReference type="NCBI Taxonomy" id="408172"/>
    <lineage>
        <taxon>unclassified sequences</taxon>
        <taxon>metagenomes</taxon>
        <taxon>ecological metagenomes</taxon>
    </lineage>
</organism>
<name>A0A381TN40_9ZZZZ</name>
<proteinExistence type="predicted"/>
<evidence type="ECO:0000256" key="1">
    <source>
        <dbReference type="SAM" id="MobiDB-lite"/>
    </source>
</evidence>
<feature type="region of interest" description="Disordered" evidence="1">
    <location>
        <begin position="1"/>
        <end position="22"/>
    </location>
</feature>
<evidence type="ECO:0000313" key="2">
    <source>
        <dbReference type="EMBL" id="SVA17480.1"/>
    </source>
</evidence>
<gene>
    <name evidence="2" type="ORF">METZ01_LOCUS70334</name>
</gene>
<dbReference type="AlphaFoldDB" id="A0A381TN40"/>
<dbReference type="EMBL" id="UINC01004874">
    <property type="protein sequence ID" value="SVA17480.1"/>
    <property type="molecule type" value="Genomic_DNA"/>
</dbReference>
<accession>A0A381TN40</accession>
<protein>
    <submittedName>
        <fullName evidence="2">Uncharacterized protein</fullName>
    </submittedName>
</protein>
<sequence>MKNTKDQTFEKGIAVKSESVER</sequence>